<keyword evidence="5 7" id="KW-0472">Membrane</keyword>
<comment type="subcellular location">
    <subcellularLocation>
        <location evidence="1">Cell membrane</location>
        <topology evidence="1">Multi-pass membrane protein</topology>
    </subcellularLocation>
</comment>
<feature type="transmembrane region" description="Helical" evidence="7">
    <location>
        <begin position="350"/>
        <end position="370"/>
    </location>
</feature>
<dbReference type="InterPro" id="IPR003838">
    <property type="entry name" value="ABC3_permease_C"/>
</dbReference>
<dbReference type="RefSeq" id="WP_253020281.1">
    <property type="nucleotide sequence ID" value="NZ_JAOSHN010000008.1"/>
</dbReference>
<organism evidence="9 10">
    <name type="scientific">Hominibacterium faecale</name>
    <dbReference type="NCBI Taxonomy" id="2839743"/>
    <lineage>
        <taxon>Bacteria</taxon>
        <taxon>Bacillati</taxon>
        <taxon>Bacillota</taxon>
        <taxon>Clostridia</taxon>
        <taxon>Peptostreptococcales</taxon>
        <taxon>Anaerovoracaceae</taxon>
        <taxon>Hominibacterium</taxon>
    </lineage>
</organism>
<evidence type="ECO:0000259" key="8">
    <source>
        <dbReference type="Pfam" id="PF02687"/>
    </source>
</evidence>
<accession>A0A9J6QXH4</accession>
<evidence type="ECO:0000256" key="2">
    <source>
        <dbReference type="ARBA" id="ARBA00022475"/>
    </source>
</evidence>
<evidence type="ECO:0000256" key="4">
    <source>
        <dbReference type="ARBA" id="ARBA00022989"/>
    </source>
</evidence>
<feature type="transmembrane region" description="Helical" evidence="7">
    <location>
        <begin position="312"/>
        <end position="338"/>
    </location>
</feature>
<comment type="similarity">
    <text evidence="6">Belongs to the ABC-4 integral membrane protein family.</text>
</comment>
<feature type="domain" description="ABC3 transporter permease C-terminal" evidence="8">
    <location>
        <begin position="704"/>
        <end position="815"/>
    </location>
</feature>
<dbReference type="EMBL" id="JAOSHN010000008">
    <property type="protein sequence ID" value="MCU7380189.1"/>
    <property type="molecule type" value="Genomic_DNA"/>
</dbReference>
<dbReference type="InterPro" id="IPR050250">
    <property type="entry name" value="Macrolide_Exporter_MacB"/>
</dbReference>
<evidence type="ECO:0000256" key="1">
    <source>
        <dbReference type="ARBA" id="ARBA00004651"/>
    </source>
</evidence>
<dbReference type="Proteomes" id="UP001065549">
    <property type="component" value="Unassembled WGS sequence"/>
</dbReference>
<keyword evidence="3 7" id="KW-0812">Transmembrane</keyword>
<evidence type="ECO:0000313" key="10">
    <source>
        <dbReference type="Proteomes" id="UP001065549"/>
    </source>
</evidence>
<comment type="caution">
    <text evidence="9">The sequence shown here is derived from an EMBL/GenBank/DDBJ whole genome shotgun (WGS) entry which is preliminary data.</text>
</comment>
<dbReference type="GO" id="GO:0005886">
    <property type="term" value="C:plasma membrane"/>
    <property type="evidence" value="ECO:0007669"/>
    <property type="project" value="UniProtKB-SubCell"/>
</dbReference>
<dbReference type="PANTHER" id="PTHR30572:SF4">
    <property type="entry name" value="ABC TRANSPORTER PERMEASE YTRF"/>
    <property type="match status" value="1"/>
</dbReference>
<evidence type="ECO:0000256" key="5">
    <source>
        <dbReference type="ARBA" id="ARBA00023136"/>
    </source>
</evidence>
<evidence type="ECO:0000256" key="7">
    <source>
        <dbReference type="SAM" id="Phobius"/>
    </source>
</evidence>
<feature type="domain" description="ABC3 transporter permease C-terminal" evidence="8">
    <location>
        <begin position="263"/>
        <end position="373"/>
    </location>
</feature>
<dbReference type="GO" id="GO:0022857">
    <property type="term" value="F:transmembrane transporter activity"/>
    <property type="evidence" value="ECO:0007669"/>
    <property type="project" value="TreeGrafter"/>
</dbReference>
<gene>
    <name evidence="9" type="ORF">OBO34_17795</name>
</gene>
<keyword evidence="10" id="KW-1185">Reference proteome</keyword>
<evidence type="ECO:0000313" key="9">
    <source>
        <dbReference type="EMBL" id="MCU7380189.1"/>
    </source>
</evidence>
<feature type="transmembrane region" description="Helical" evidence="7">
    <location>
        <begin position="28"/>
        <end position="50"/>
    </location>
</feature>
<sequence>MLANNNRGIITRMAKSSLAANKRKNGMLIIPISLASFMLFSILTVGGTYFRMQQIQEIRMQGADFGAYIYGGFTDEQKSVCEANTDIEKIGVEAMAAWAEKTAADDTLHTAFLWADDTMWKEMKRPAMEWVKGRYPTKDNEVMATKEALKDCGLQNLGIGDSFEITYGDKLGSHTKRFTITGMWGGYGDKRIFYVSKSFFQKSGFQLSDYGRGFLYLKFQSSLVSQKTQDQLKSSLDLGQKQRLIFTAETAWSIQLLLGMAGLILITCLSAYLLVYNILSLSVSGNIRYYGLLRTVGMTGRQINGLIRKQMLFTGAIGMAGGFLLGAAASFFLIPAVVKTLGIRQTDIQIVFHPLILLAAVLLVGATVFIGSRKPARIAAEITPMEALGYRGLSGKTKARRTGKGQIVWRMAKDQLFKDKKKTFVVVLSLAAALSVFLCLATLIASHGPRTIVSNYMDADLLIKNDTIWKEDQGQWKQLMDDDFLSQLPAGEISQTHKMLNAAIAVPWEPDFSDGWMKQTYDMWMEESYENVREDYKLHPETYYSYLTGIDQVEFEYLNSTLDEPVDEKAFLEGKTCILFRNDLDFNQKELREKQVSCFLLDQREKSCSFDIAGLTDDTYYAMPGLGPTIIISDGYFKRIVDKPLISKLTIQYQQEYDENTEEQIKKAMNTSPKRKDFSYDSKLEEMKQVEKAQNNMMGIGMGITVLLALIGIMNYINTVCGSIQNRQVELAVMESVGMTDRQTKKMLVREGVLYAVLSLMLTGTAGLGITYLIYQSMNYIGIAFSIPVIPVLIMIVVIGAICIAVPLIAYRHLSGNHSVVERIRGNE</sequence>
<dbReference type="AlphaFoldDB" id="A0A9J6QXH4"/>
<feature type="transmembrane region" description="Helical" evidence="7">
    <location>
        <begin position="781"/>
        <end position="809"/>
    </location>
</feature>
<reference evidence="9" key="1">
    <citation type="submission" date="2022-09" db="EMBL/GenBank/DDBJ databases">
        <title>Culturomic study of gut microbiota in children with autism spectrum disorder.</title>
        <authorList>
            <person name="Efimov B.A."/>
            <person name="Chaplin A.V."/>
            <person name="Sokolova S.R."/>
            <person name="Pikina A.P."/>
            <person name="Korzhanova M."/>
            <person name="Belova V."/>
            <person name="Korostin D."/>
        </authorList>
    </citation>
    <scope>NUCLEOTIDE SEQUENCE</scope>
    <source>
        <strain evidence="9">ASD5510</strain>
    </source>
</reference>
<name>A0A9J6QXH4_9FIRM</name>
<dbReference type="PANTHER" id="PTHR30572">
    <property type="entry name" value="MEMBRANE COMPONENT OF TRANSPORTER-RELATED"/>
    <property type="match status" value="1"/>
</dbReference>
<keyword evidence="4 7" id="KW-1133">Transmembrane helix</keyword>
<protein>
    <submittedName>
        <fullName evidence="9">FtsX-like permease family protein</fullName>
    </submittedName>
</protein>
<feature type="transmembrane region" description="Helical" evidence="7">
    <location>
        <begin position="423"/>
        <end position="445"/>
    </location>
</feature>
<evidence type="ECO:0000256" key="6">
    <source>
        <dbReference type="ARBA" id="ARBA00038076"/>
    </source>
</evidence>
<proteinExistence type="inferred from homology"/>
<feature type="transmembrane region" description="Helical" evidence="7">
    <location>
        <begin position="697"/>
        <end position="717"/>
    </location>
</feature>
<feature type="transmembrane region" description="Helical" evidence="7">
    <location>
        <begin position="752"/>
        <end position="775"/>
    </location>
</feature>
<evidence type="ECO:0000256" key="3">
    <source>
        <dbReference type="ARBA" id="ARBA00022692"/>
    </source>
</evidence>
<keyword evidence="2" id="KW-1003">Cell membrane</keyword>
<dbReference type="Pfam" id="PF02687">
    <property type="entry name" value="FtsX"/>
    <property type="match status" value="2"/>
</dbReference>